<protein>
    <submittedName>
        <fullName evidence="2">Uncharacterized protein</fullName>
    </submittedName>
</protein>
<sequence>MRSRMVVHGRASAGADGSQPAGPRSGRDRSVGAAVQAGLRSLRPLSRRQEEGAGGPQPRRTATSPVRSVNRMWTGVPSAVTRVRA</sequence>
<accession>A0A919L7N1</accession>
<proteinExistence type="predicted"/>
<comment type="caution">
    <text evidence="2">The sequence shown here is derived from an EMBL/GenBank/DDBJ whole genome shotgun (WGS) entry which is preliminary data.</text>
</comment>
<dbReference type="Proteomes" id="UP000603708">
    <property type="component" value="Unassembled WGS sequence"/>
</dbReference>
<reference evidence="2" key="2">
    <citation type="submission" date="2020-09" db="EMBL/GenBank/DDBJ databases">
        <authorList>
            <person name="Sun Q."/>
            <person name="Ohkuma M."/>
        </authorList>
    </citation>
    <scope>NUCLEOTIDE SEQUENCE</scope>
    <source>
        <strain evidence="2">JCM 5069</strain>
    </source>
</reference>
<reference evidence="2" key="1">
    <citation type="journal article" date="2014" name="Int. J. Syst. Evol. Microbiol.">
        <title>Complete genome sequence of Corynebacterium casei LMG S-19264T (=DSM 44701T), isolated from a smear-ripened cheese.</title>
        <authorList>
            <consortium name="US DOE Joint Genome Institute (JGI-PGF)"/>
            <person name="Walter F."/>
            <person name="Albersmeier A."/>
            <person name="Kalinowski J."/>
            <person name="Ruckert C."/>
        </authorList>
    </citation>
    <scope>NUCLEOTIDE SEQUENCE</scope>
    <source>
        <strain evidence="2">JCM 5069</strain>
    </source>
</reference>
<gene>
    <name evidence="2" type="ORF">GCM10018793_60890</name>
</gene>
<organism evidence="2 3">
    <name type="scientific">Streptomyces sulfonofaciens</name>
    <dbReference type="NCBI Taxonomy" id="68272"/>
    <lineage>
        <taxon>Bacteria</taxon>
        <taxon>Bacillati</taxon>
        <taxon>Actinomycetota</taxon>
        <taxon>Actinomycetes</taxon>
        <taxon>Kitasatosporales</taxon>
        <taxon>Streptomycetaceae</taxon>
        <taxon>Streptomyces</taxon>
    </lineage>
</organism>
<evidence type="ECO:0000313" key="2">
    <source>
        <dbReference type="EMBL" id="GHH86967.1"/>
    </source>
</evidence>
<dbReference type="AlphaFoldDB" id="A0A919L7N1"/>
<evidence type="ECO:0000256" key="1">
    <source>
        <dbReference type="SAM" id="MobiDB-lite"/>
    </source>
</evidence>
<keyword evidence="3" id="KW-1185">Reference proteome</keyword>
<evidence type="ECO:0000313" key="3">
    <source>
        <dbReference type="Proteomes" id="UP000603708"/>
    </source>
</evidence>
<name>A0A919L7N1_9ACTN</name>
<feature type="region of interest" description="Disordered" evidence="1">
    <location>
        <begin position="1"/>
        <end position="85"/>
    </location>
</feature>
<dbReference type="EMBL" id="BNCD01000025">
    <property type="protein sequence ID" value="GHH86967.1"/>
    <property type="molecule type" value="Genomic_DNA"/>
</dbReference>